<dbReference type="RefSeq" id="WP_173769086.1">
    <property type="nucleotide sequence ID" value="NZ_JAAIPU010000005.1"/>
</dbReference>
<dbReference type="Proteomes" id="UP001644719">
    <property type="component" value="Unassembled WGS sequence"/>
</dbReference>
<protein>
    <recommendedName>
        <fullName evidence="3">Toxin-antitoxin system protein</fullName>
    </recommendedName>
</protein>
<evidence type="ECO:0000313" key="1">
    <source>
        <dbReference type="EMBL" id="NSG83974.1"/>
    </source>
</evidence>
<evidence type="ECO:0008006" key="3">
    <source>
        <dbReference type="Google" id="ProtNLM"/>
    </source>
</evidence>
<organism evidence="1 2">
    <name type="scientific">Blautia faecis</name>
    <dbReference type="NCBI Taxonomy" id="871665"/>
    <lineage>
        <taxon>Bacteria</taxon>
        <taxon>Bacillati</taxon>
        <taxon>Bacillota</taxon>
        <taxon>Clostridia</taxon>
        <taxon>Lachnospirales</taxon>
        <taxon>Lachnospiraceae</taxon>
        <taxon>Blautia</taxon>
    </lineage>
</organism>
<evidence type="ECO:0000313" key="2">
    <source>
        <dbReference type="Proteomes" id="UP001644719"/>
    </source>
</evidence>
<proteinExistence type="predicted"/>
<accession>A0ABX2H1S3</accession>
<sequence>MRFIEIADEEALNLPADQLKAIAVYNQLCLNATLEQDDPEISSEHIDEQYQKLM</sequence>
<reference evidence="1 2" key="1">
    <citation type="journal article" date="2020" name="Cell Host Microbe">
        <title>Functional and Genomic Variation between Human-Derived Isolates of Lachnospiraceae Reveals Inter- and Intra-Species Diversity.</title>
        <authorList>
            <person name="Sorbara M.T."/>
            <person name="Littmann E.R."/>
            <person name="Fontana E."/>
            <person name="Moody T.U."/>
            <person name="Kohout C.E."/>
            <person name="Gjonbalaj M."/>
            <person name="Eaton V."/>
            <person name="Seok R."/>
            <person name="Leiner I.M."/>
            <person name="Pamer E.G."/>
        </authorList>
    </citation>
    <scope>NUCLEOTIDE SEQUENCE [LARGE SCALE GENOMIC DNA]</scope>
    <source>
        <strain evidence="1 2">MSK.17.74</strain>
    </source>
</reference>
<comment type="caution">
    <text evidence="1">The sequence shown here is derived from an EMBL/GenBank/DDBJ whole genome shotgun (WGS) entry which is preliminary data.</text>
</comment>
<gene>
    <name evidence="1" type="ORF">G5B17_00670</name>
</gene>
<name>A0ABX2H1S3_9FIRM</name>
<keyword evidence="2" id="KW-1185">Reference proteome</keyword>
<dbReference type="EMBL" id="JAAITS010000002">
    <property type="protein sequence ID" value="NSG83974.1"/>
    <property type="molecule type" value="Genomic_DNA"/>
</dbReference>